<dbReference type="Pfam" id="PF13602">
    <property type="entry name" value="ADH_zinc_N_2"/>
    <property type="match status" value="1"/>
</dbReference>
<dbReference type="Proteomes" id="UP000256845">
    <property type="component" value="Unassembled WGS sequence"/>
</dbReference>
<dbReference type="Gene3D" id="3.40.50.720">
    <property type="entry name" value="NAD(P)-binding Rossmann-like Domain"/>
    <property type="match status" value="1"/>
</dbReference>
<evidence type="ECO:0000313" key="2">
    <source>
        <dbReference type="EMBL" id="RED52547.1"/>
    </source>
</evidence>
<evidence type="ECO:0000313" key="3">
    <source>
        <dbReference type="Proteomes" id="UP000256845"/>
    </source>
</evidence>
<dbReference type="SMART" id="SM00829">
    <property type="entry name" value="PKS_ER"/>
    <property type="match status" value="1"/>
</dbReference>
<dbReference type="Pfam" id="PF08240">
    <property type="entry name" value="ADH_N"/>
    <property type="match status" value="1"/>
</dbReference>
<dbReference type="InterPro" id="IPR013154">
    <property type="entry name" value="ADH-like_N"/>
</dbReference>
<dbReference type="PANTHER" id="PTHR11695">
    <property type="entry name" value="ALCOHOL DEHYDROGENASE RELATED"/>
    <property type="match status" value="1"/>
</dbReference>
<dbReference type="CDD" id="cd08267">
    <property type="entry name" value="MDR1"/>
    <property type="match status" value="1"/>
</dbReference>
<comment type="caution">
    <text evidence="2">The sequence shown here is derived from an EMBL/GenBank/DDBJ whole genome shotgun (WGS) entry which is preliminary data.</text>
</comment>
<dbReference type="InterPro" id="IPR036291">
    <property type="entry name" value="NAD(P)-bd_dom_sf"/>
</dbReference>
<dbReference type="InterPro" id="IPR020843">
    <property type="entry name" value="ER"/>
</dbReference>
<dbReference type="SUPFAM" id="SSF50129">
    <property type="entry name" value="GroES-like"/>
    <property type="match status" value="1"/>
</dbReference>
<dbReference type="AlphaFoldDB" id="A0A3D9HST4"/>
<sequence length="309" mass="33414">MKGLIREEKGRMALVDNLESPEPGEGDVLVRVHTASVNPYDRESADGVYDGYYDEFGVQEPVRTGLEFSGEVVSQGAVFGAGDRVYGYVHLITGWKTHAEFITVPESYLAPIPEGLKETEAAALPLGILTSLNVFEDMRPVTGAGRVLIIGAAGGIGVYAVQVAKALGYEITALCSPVQRDFVAELGADHLPDFDPETLDGLPGNYDIILDLSTRFRLDQCESLLSNVGKFVPALPDDANGGNSESVKVGYLMVMEGDGKRLEKAADWIASGDIKPVIDQVYSFSDHLSAFDRLNVRGKKGRIIMTWAK</sequence>
<keyword evidence="3" id="KW-1185">Reference proteome</keyword>
<accession>A0A3D9HST4</accession>
<proteinExistence type="predicted"/>
<evidence type="ECO:0000259" key="1">
    <source>
        <dbReference type="SMART" id="SM00829"/>
    </source>
</evidence>
<dbReference type="PANTHER" id="PTHR11695:SF648">
    <property type="entry name" value="ZINC-BINDING OXIDOREDUCTASE"/>
    <property type="match status" value="1"/>
</dbReference>
<dbReference type="Gene3D" id="3.90.180.10">
    <property type="entry name" value="Medium-chain alcohol dehydrogenases, catalytic domain"/>
    <property type="match status" value="1"/>
</dbReference>
<gene>
    <name evidence="2" type="ORF">DFP90_102570</name>
</gene>
<dbReference type="InterPro" id="IPR050700">
    <property type="entry name" value="YIM1/Zinc_Alcohol_DH_Fams"/>
</dbReference>
<dbReference type="EMBL" id="QRDW01000002">
    <property type="protein sequence ID" value="RED52547.1"/>
    <property type="molecule type" value="Genomic_DNA"/>
</dbReference>
<name>A0A3D9HST4_9PROT</name>
<organism evidence="2 3">
    <name type="scientific">Aestuariispira insulae</name>
    <dbReference type="NCBI Taxonomy" id="1461337"/>
    <lineage>
        <taxon>Bacteria</taxon>
        <taxon>Pseudomonadati</taxon>
        <taxon>Pseudomonadota</taxon>
        <taxon>Alphaproteobacteria</taxon>
        <taxon>Rhodospirillales</taxon>
        <taxon>Kiloniellaceae</taxon>
        <taxon>Aestuariispira</taxon>
    </lineage>
</organism>
<dbReference type="InterPro" id="IPR011032">
    <property type="entry name" value="GroES-like_sf"/>
</dbReference>
<feature type="domain" description="Enoyl reductase (ER)" evidence="1">
    <location>
        <begin position="10"/>
        <end position="305"/>
    </location>
</feature>
<dbReference type="OrthoDB" id="9792321at2"/>
<protein>
    <submittedName>
        <fullName evidence="2">NADPH:quinone reductase-like Zn-dependent oxidoreductase</fullName>
    </submittedName>
</protein>
<dbReference type="GO" id="GO:0016491">
    <property type="term" value="F:oxidoreductase activity"/>
    <property type="evidence" value="ECO:0007669"/>
    <property type="project" value="InterPro"/>
</dbReference>
<dbReference type="SUPFAM" id="SSF51735">
    <property type="entry name" value="NAD(P)-binding Rossmann-fold domains"/>
    <property type="match status" value="1"/>
</dbReference>
<reference evidence="2 3" key="1">
    <citation type="submission" date="2018-07" db="EMBL/GenBank/DDBJ databases">
        <title>Genomic Encyclopedia of Type Strains, Phase III (KMG-III): the genomes of soil and plant-associated and newly described type strains.</title>
        <authorList>
            <person name="Whitman W."/>
        </authorList>
    </citation>
    <scope>NUCLEOTIDE SEQUENCE [LARGE SCALE GENOMIC DNA]</scope>
    <source>
        <strain evidence="2 3">CECT 8488</strain>
    </source>
</reference>